<evidence type="ECO:0000313" key="1">
    <source>
        <dbReference type="EMBL" id="EJW90633.1"/>
    </source>
</evidence>
<gene>
    <name evidence="1" type="ORF">EVA_21255</name>
</gene>
<dbReference type="AlphaFoldDB" id="J9F857"/>
<proteinExistence type="predicted"/>
<comment type="caution">
    <text evidence="1">The sequence shown here is derived from an EMBL/GenBank/DDBJ whole genome shotgun (WGS) entry which is preliminary data.</text>
</comment>
<sequence length="36" mass="4113">LERQIVVLNVVGSNPTSHPELPVTSIHPYRWVDVLF</sequence>
<reference evidence="1" key="1">
    <citation type="journal article" date="2012" name="PLoS ONE">
        <title>Gene sets for utilization of primary and secondary nutrition supplies in the distal gut of endangered iberian lynx.</title>
        <authorList>
            <person name="Alcaide M."/>
            <person name="Messina E."/>
            <person name="Richter M."/>
            <person name="Bargiela R."/>
            <person name="Peplies J."/>
            <person name="Huws S.A."/>
            <person name="Newbold C.J."/>
            <person name="Golyshin P.N."/>
            <person name="Simon M.A."/>
            <person name="Lopez G."/>
            <person name="Yakimov M.M."/>
            <person name="Ferrer M."/>
        </authorList>
    </citation>
    <scope>NUCLEOTIDE SEQUENCE</scope>
</reference>
<feature type="non-terminal residue" evidence="1">
    <location>
        <position position="1"/>
    </location>
</feature>
<name>J9F857_9ZZZZ</name>
<organism evidence="1">
    <name type="scientific">gut metagenome</name>
    <dbReference type="NCBI Taxonomy" id="749906"/>
    <lineage>
        <taxon>unclassified sequences</taxon>
        <taxon>metagenomes</taxon>
        <taxon>organismal metagenomes</taxon>
    </lineage>
</organism>
<accession>J9F857</accession>
<dbReference type="EMBL" id="AMCI01008714">
    <property type="protein sequence ID" value="EJW90633.1"/>
    <property type="molecule type" value="Genomic_DNA"/>
</dbReference>
<protein>
    <submittedName>
        <fullName evidence="1">Uncharacterized protein</fullName>
    </submittedName>
</protein>